<feature type="compositionally biased region" description="Basic and acidic residues" evidence="13">
    <location>
        <begin position="153"/>
        <end position="173"/>
    </location>
</feature>
<dbReference type="GO" id="GO:0000184">
    <property type="term" value="P:nuclear-transcribed mRNA catabolic process, nonsense-mediated decay"/>
    <property type="evidence" value="ECO:0007669"/>
    <property type="project" value="UniProtKB-KW"/>
</dbReference>
<evidence type="ECO:0000313" key="16">
    <source>
        <dbReference type="Proteomes" id="UP000275078"/>
    </source>
</evidence>
<reference evidence="15 16" key="1">
    <citation type="journal article" date="2018" name="Nat. Ecol. Evol.">
        <title>Pezizomycetes genomes reveal the molecular basis of ectomycorrhizal truffle lifestyle.</title>
        <authorList>
            <person name="Murat C."/>
            <person name="Payen T."/>
            <person name="Noel B."/>
            <person name="Kuo A."/>
            <person name="Morin E."/>
            <person name="Chen J."/>
            <person name="Kohler A."/>
            <person name="Krizsan K."/>
            <person name="Balestrini R."/>
            <person name="Da Silva C."/>
            <person name="Montanini B."/>
            <person name="Hainaut M."/>
            <person name="Levati E."/>
            <person name="Barry K.W."/>
            <person name="Belfiori B."/>
            <person name="Cichocki N."/>
            <person name="Clum A."/>
            <person name="Dockter R.B."/>
            <person name="Fauchery L."/>
            <person name="Guy J."/>
            <person name="Iotti M."/>
            <person name="Le Tacon F."/>
            <person name="Lindquist E.A."/>
            <person name="Lipzen A."/>
            <person name="Malagnac F."/>
            <person name="Mello A."/>
            <person name="Molinier V."/>
            <person name="Miyauchi S."/>
            <person name="Poulain J."/>
            <person name="Riccioni C."/>
            <person name="Rubini A."/>
            <person name="Sitrit Y."/>
            <person name="Splivallo R."/>
            <person name="Traeger S."/>
            <person name="Wang M."/>
            <person name="Zifcakova L."/>
            <person name="Wipf D."/>
            <person name="Zambonelli A."/>
            <person name="Paolocci F."/>
            <person name="Nowrousian M."/>
            <person name="Ottonello S."/>
            <person name="Baldrian P."/>
            <person name="Spatafora J.W."/>
            <person name="Henrissat B."/>
            <person name="Nagy L.G."/>
            <person name="Aury J.M."/>
            <person name="Wincker P."/>
            <person name="Grigoriev I.V."/>
            <person name="Bonfante P."/>
            <person name="Martin F.M."/>
        </authorList>
    </citation>
    <scope>NUCLEOTIDE SEQUENCE [LARGE SCALE GENOMIC DNA]</scope>
    <source>
        <strain evidence="15 16">RN42</strain>
    </source>
</reference>
<feature type="compositionally biased region" description="Acidic residues" evidence="13">
    <location>
        <begin position="119"/>
        <end position="140"/>
    </location>
</feature>
<dbReference type="GO" id="GO:0008380">
    <property type="term" value="P:RNA splicing"/>
    <property type="evidence" value="ECO:0007669"/>
    <property type="project" value="UniProtKB-KW"/>
</dbReference>
<accession>A0A3N4HXP7</accession>
<feature type="compositionally biased region" description="Basic and acidic residues" evidence="13">
    <location>
        <begin position="389"/>
        <end position="401"/>
    </location>
</feature>
<evidence type="ECO:0000256" key="9">
    <source>
        <dbReference type="ARBA" id="ARBA00022884"/>
    </source>
</evidence>
<feature type="compositionally biased region" description="Pro residues" evidence="13">
    <location>
        <begin position="470"/>
        <end position="479"/>
    </location>
</feature>
<name>A0A3N4HXP7_ASCIM</name>
<evidence type="ECO:0000256" key="5">
    <source>
        <dbReference type="ARBA" id="ARBA00022490"/>
    </source>
</evidence>
<organism evidence="15 16">
    <name type="scientific">Ascobolus immersus RN42</name>
    <dbReference type="NCBI Taxonomy" id="1160509"/>
    <lineage>
        <taxon>Eukaryota</taxon>
        <taxon>Fungi</taxon>
        <taxon>Dikarya</taxon>
        <taxon>Ascomycota</taxon>
        <taxon>Pezizomycotina</taxon>
        <taxon>Pezizomycetes</taxon>
        <taxon>Pezizales</taxon>
        <taxon>Ascobolaceae</taxon>
        <taxon>Ascobolus</taxon>
    </lineage>
</organism>
<evidence type="ECO:0000313" key="15">
    <source>
        <dbReference type="EMBL" id="RPA78605.1"/>
    </source>
</evidence>
<evidence type="ECO:0000256" key="10">
    <source>
        <dbReference type="ARBA" id="ARBA00023161"/>
    </source>
</evidence>
<keyword evidence="7" id="KW-0509">mRNA transport</keyword>
<evidence type="ECO:0000256" key="6">
    <source>
        <dbReference type="ARBA" id="ARBA00022664"/>
    </source>
</evidence>
<keyword evidence="10" id="KW-0866">Nonsense-mediated mRNA decay</keyword>
<keyword evidence="11" id="KW-0508">mRNA splicing</keyword>
<dbReference type="Proteomes" id="UP000275078">
    <property type="component" value="Unassembled WGS sequence"/>
</dbReference>
<gene>
    <name evidence="15" type="ORF">BJ508DRAFT_309094</name>
</gene>
<evidence type="ECO:0000259" key="14">
    <source>
        <dbReference type="SMART" id="SM01044"/>
    </source>
</evidence>
<dbReference type="GO" id="GO:0035145">
    <property type="term" value="C:exon-exon junction complex"/>
    <property type="evidence" value="ECO:0007669"/>
    <property type="project" value="InterPro"/>
</dbReference>
<feature type="region of interest" description="Disordered" evidence="13">
    <location>
        <begin position="351"/>
        <end position="405"/>
    </location>
</feature>
<evidence type="ECO:0000256" key="1">
    <source>
        <dbReference type="ARBA" id="ARBA00004123"/>
    </source>
</evidence>
<keyword evidence="9" id="KW-0694">RNA-binding</keyword>
<dbReference type="EMBL" id="ML119709">
    <property type="protein sequence ID" value="RPA78605.1"/>
    <property type="molecule type" value="Genomic_DNA"/>
</dbReference>
<feature type="compositionally biased region" description="Low complexity" evidence="13">
    <location>
        <begin position="438"/>
        <end position="450"/>
    </location>
</feature>
<evidence type="ECO:0000256" key="12">
    <source>
        <dbReference type="ARBA" id="ARBA00023242"/>
    </source>
</evidence>
<dbReference type="STRING" id="1160509.A0A3N4HXP7"/>
<dbReference type="GO" id="GO:0051028">
    <property type="term" value="P:mRNA transport"/>
    <property type="evidence" value="ECO:0007669"/>
    <property type="project" value="UniProtKB-KW"/>
</dbReference>
<evidence type="ECO:0000256" key="7">
    <source>
        <dbReference type="ARBA" id="ARBA00022816"/>
    </source>
</evidence>
<evidence type="ECO:0000256" key="8">
    <source>
        <dbReference type="ARBA" id="ARBA00022845"/>
    </source>
</evidence>
<comment type="subcellular location">
    <subcellularLocation>
        <location evidence="2">Cytoplasm</location>
    </subcellularLocation>
    <subcellularLocation>
        <location evidence="1">Nucleus</location>
    </subcellularLocation>
</comment>
<dbReference type="GO" id="GO:0003729">
    <property type="term" value="F:mRNA binding"/>
    <property type="evidence" value="ECO:0007669"/>
    <property type="project" value="InterPro"/>
</dbReference>
<feature type="compositionally biased region" description="Basic residues" evidence="13">
    <location>
        <begin position="1"/>
        <end position="15"/>
    </location>
</feature>
<dbReference type="SMART" id="SM01044">
    <property type="entry name" value="Btz"/>
    <property type="match status" value="1"/>
</dbReference>
<evidence type="ECO:0000256" key="11">
    <source>
        <dbReference type="ARBA" id="ARBA00023187"/>
    </source>
</evidence>
<feature type="compositionally biased region" description="Acidic residues" evidence="13">
    <location>
        <begin position="40"/>
        <end position="66"/>
    </location>
</feature>
<feature type="compositionally biased region" description="Low complexity" evidence="13">
    <location>
        <begin position="374"/>
        <end position="388"/>
    </location>
</feature>
<feature type="compositionally biased region" description="Polar residues" evidence="13">
    <location>
        <begin position="141"/>
        <end position="150"/>
    </location>
</feature>
<keyword evidence="5" id="KW-0963">Cytoplasm</keyword>
<dbReference type="GO" id="GO:0006417">
    <property type="term" value="P:regulation of translation"/>
    <property type="evidence" value="ECO:0007669"/>
    <property type="project" value="UniProtKB-KW"/>
</dbReference>
<keyword evidence="4" id="KW-0813">Transport</keyword>
<protein>
    <recommendedName>
        <fullName evidence="14">Btz domain-containing protein</fullName>
    </recommendedName>
</protein>
<dbReference type="InterPro" id="IPR018545">
    <property type="entry name" value="Btz_dom"/>
</dbReference>
<evidence type="ECO:0000256" key="3">
    <source>
        <dbReference type="ARBA" id="ARBA00009548"/>
    </source>
</evidence>
<feature type="compositionally biased region" description="Polar residues" evidence="13">
    <location>
        <begin position="76"/>
        <end position="87"/>
    </location>
</feature>
<dbReference type="Pfam" id="PF09405">
    <property type="entry name" value="Btz"/>
    <property type="match status" value="1"/>
</dbReference>
<dbReference type="GO" id="GO:0005737">
    <property type="term" value="C:cytoplasm"/>
    <property type="evidence" value="ECO:0007669"/>
    <property type="project" value="UniProtKB-SubCell"/>
</dbReference>
<feature type="region of interest" description="Disordered" evidence="13">
    <location>
        <begin position="239"/>
        <end position="266"/>
    </location>
</feature>
<keyword evidence="16" id="KW-1185">Reference proteome</keyword>
<evidence type="ECO:0000256" key="13">
    <source>
        <dbReference type="SAM" id="MobiDB-lite"/>
    </source>
</evidence>
<feature type="domain" description="Btz" evidence="14">
    <location>
        <begin position="136"/>
        <end position="258"/>
    </location>
</feature>
<proteinExistence type="inferred from homology"/>
<dbReference type="OrthoDB" id="5413466at2759"/>
<dbReference type="GO" id="GO:0006397">
    <property type="term" value="P:mRNA processing"/>
    <property type="evidence" value="ECO:0007669"/>
    <property type="project" value="UniProtKB-KW"/>
</dbReference>
<feature type="compositionally biased region" description="Low complexity" evidence="13">
    <location>
        <begin position="30"/>
        <end position="39"/>
    </location>
</feature>
<sequence>MPTSARKKLPFAPRRRVADDEDEEDQAPLDSLSDDSGLSDYEEEEEEEGVTDYSDEEGEGNDEVEEPEPKAASETPALNSAESSGPASNKDVPKKAAAGVEKITREHDIMVNGVPESEKDGEEVDFEDMGSEVVETEETDQTPAESQPKTTAPHKETPFERRKREHEMYKKRRDADPAFVPNRGAFFMHDHRAGGNNFRPFAGRGRGGIQARFQQNREAPQPTPPTDNKWKHDMHEETLNSEKQQSNNFGFNQQNRGGRYVYPKPNGTQIRGTVQIIVKLPGMDNPITFSEVPLKTHQRLPPHRPPLRRDKPVRIAIPEHPIRYIYPTQQRSFVFIPRNMRPGFVPPFQNKFAGKPFAPHNNFNNHGKMGTPPSGSTQQSRRSSFSKSKMQEGLESGDAHQEGTAVQPVADYPSGEYQYDVGDFEDGKSKPVVRLPTVTPQAATGPATAPSSEAGGETVRTPSAKIAPANPNPYPTPPAQPLQEVRGTPTIPMHHPRPQKAVSISDVENPAIPYAYAPPPMPVYQTHSRNASYQSNGAPNLEAAVHAPPFQPGYPMPPPYFYPPQYMPAFIPPMGMDPNMMQPMFAPPPPPPYMPGPVPVSTSQAAAGASGVVAQESNGTVYFYDQSQYSAISGYQYGMVPVTPGPEGAAQVNGDGNQESIAPVNDAAAAGSAMNPAAVSYYYPAQGVYYG</sequence>
<dbReference type="AlphaFoldDB" id="A0A3N4HXP7"/>
<evidence type="ECO:0000256" key="2">
    <source>
        <dbReference type="ARBA" id="ARBA00004496"/>
    </source>
</evidence>
<feature type="compositionally biased region" description="Low complexity" evidence="13">
    <location>
        <begin position="244"/>
        <end position="259"/>
    </location>
</feature>
<keyword evidence="6" id="KW-0507">mRNA processing</keyword>
<keyword evidence="8" id="KW-0810">Translation regulation</keyword>
<comment type="similarity">
    <text evidence="3">Belongs to the CASC3 family.</text>
</comment>
<keyword evidence="12" id="KW-0539">Nucleus</keyword>
<feature type="region of interest" description="Disordered" evidence="13">
    <location>
        <begin position="1"/>
        <end position="173"/>
    </location>
</feature>
<feature type="region of interest" description="Disordered" evidence="13">
    <location>
        <begin position="438"/>
        <end position="479"/>
    </location>
</feature>
<evidence type="ECO:0000256" key="4">
    <source>
        <dbReference type="ARBA" id="ARBA00022448"/>
    </source>
</evidence>